<feature type="compositionally biased region" description="Polar residues" evidence="4">
    <location>
        <begin position="186"/>
        <end position="202"/>
    </location>
</feature>
<keyword evidence="7" id="KW-1185">Reference proteome</keyword>
<feature type="region of interest" description="Disordered" evidence="4">
    <location>
        <begin position="186"/>
        <end position="216"/>
    </location>
</feature>
<feature type="compositionally biased region" description="Basic residues" evidence="4">
    <location>
        <begin position="449"/>
        <end position="459"/>
    </location>
</feature>
<organism evidence="6 7">
    <name type="scientific">Clathrus columnatus</name>
    <dbReference type="NCBI Taxonomy" id="1419009"/>
    <lineage>
        <taxon>Eukaryota</taxon>
        <taxon>Fungi</taxon>
        <taxon>Dikarya</taxon>
        <taxon>Basidiomycota</taxon>
        <taxon>Agaricomycotina</taxon>
        <taxon>Agaricomycetes</taxon>
        <taxon>Phallomycetidae</taxon>
        <taxon>Phallales</taxon>
        <taxon>Clathraceae</taxon>
        <taxon>Clathrus</taxon>
    </lineage>
</organism>
<comment type="caution">
    <text evidence="6">The sequence shown here is derived from an EMBL/GenBank/DDBJ whole genome shotgun (WGS) entry which is preliminary data.</text>
</comment>
<keyword evidence="2 3" id="KW-0040">ANK repeat</keyword>
<dbReference type="SUPFAM" id="SSF46565">
    <property type="entry name" value="Chaperone J-domain"/>
    <property type="match status" value="1"/>
</dbReference>
<dbReference type="SMART" id="SM00271">
    <property type="entry name" value="DnaJ"/>
    <property type="match status" value="1"/>
</dbReference>
<dbReference type="InterPro" id="IPR002110">
    <property type="entry name" value="Ankyrin_rpt"/>
</dbReference>
<keyword evidence="1" id="KW-0677">Repeat</keyword>
<feature type="domain" description="J" evidence="5">
    <location>
        <begin position="9"/>
        <end position="84"/>
    </location>
</feature>
<dbReference type="PROSITE" id="PS50297">
    <property type="entry name" value="ANK_REP_REGION"/>
    <property type="match status" value="1"/>
</dbReference>
<dbReference type="Proteomes" id="UP001050691">
    <property type="component" value="Unassembled WGS sequence"/>
</dbReference>
<evidence type="ECO:0000256" key="3">
    <source>
        <dbReference type="PROSITE-ProRule" id="PRU00023"/>
    </source>
</evidence>
<reference evidence="6" key="1">
    <citation type="submission" date="2021-10" db="EMBL/GenBank/DDBJ databases">
        <title>De novo Genome Assembly of Clathrus columnatus (Basidiomycota, Fungi) Using Illumina and Nanopore Sequence Data.</title>
        <authorList>
            <person name="Ogiso-Tanaka E."/>
            <person name="Itagaki H."/>
            <person name="Hosoya T."/>
            <person name="Hosaka K."/>
        </authorList>
    </citation>
    <scope>NUCLEOTIDE SEQUENCE</scope>
    <source>
        <strain evidence="6">MO-923</strain>
    </source>
</reference>
<dbReference type="PRINTS" id="PR00625">
    <property type="entry name" value="JDOMAIN"/>
</dbReference>
<dbReference type="Gene3D" id="1.25.40.20">
    <property type="entry name" value="Ankyrin repeat-containing domain"/>
    <property type="match status" value="1"/>
</dbReference>
<dbReference type="SUPFAM" id="SSF48403">
    <property type="entry name" value="Ankyrin repeat"/>
    <property type="match status" value="1"/>
</dbReference>
<feature type="repeat" description="ANK" evidence="3">
    <location>
        <begin position="372"/>
        <end position="394"/>
    </location>
</feature>
<dbReference type="AlphaFoldDB" id="A0AAV5AR62"/>
<proteinExistence type="predicted"/>
<evidence type="ECO:0000256" key="1">
    <source>
        <dbReference type="ARBA" id="ARBA00022737"/>
    </source>
</evidence>
<dbReference type="EMBL" id="BPWL01000009">
    <property type="protein sequence ID" value="GJJ14365.1"/>
    <property type="molecule type" value="Genomic_DNA"/>
</dbReference>
<sequence length="465" mass="53897">MVLIPRVQKAFDTIGISSTTTYEDARTVYKKLALEHHPDRNLGDPTATLRFQQIGEAWDVCQRFFETSPQQSRSSFYHPFDDFEVDEANFYYDYYDSDGESYETYYDDDEKEVDDDIDLDDHEEDEEEEDEEFDFEHEYDEESLADSEADLYFRGNEIRGKRYMFEEVSFGRYTSARGKEYRQNFCNTSNESKSQSQPYTNQKQDEDRRKQQAKNEAYQKRIRELEREIAKEKAENKRQEKEQQRCKDQAATLQHRAFTLGRSGDFTGMRNIIESTMLDVKAPEKLGRHSKTRHEDRRYETMLHVAVRQCKDTSFLDFLIQKGADPGALNQNSLTPFHAAILSGNASSVNWFLQKQRAKPIPGCHPSKAAPDGRTPLQLAIAGGNNEVIKLVVKDATVHDVEKCWKGLLTNDQQQFDEVQCNEIREILTTKRGFHPPQGSASADERKSSSKKKAKRKKNAVSEKK</sequence>
<feature type="region of interest" description="Disordered" evidence="4">
    <location>
        <begin position="121"/>
        <end position="142"/>
    </location>
</feature>
<dbReference type="SMART" id="SM00248">
    <property type="entry name" value="ANK"/>
    <property type="match status" value="3"/>
</dbReference>
<dbReference type="InterPro" id="IPR036770">
    <property type="entry name" value="Ankyrin_rpt-contain_sf"/>
</dbReference>
<evidence type="ECO:0000256" key="4">
    <source>
        <dbReference type="SAM" id="MobiDB-lite"/>
    </source>
</evidence>
<dbReference type="InterPro" id="IPR001623">
    <property type="entry name" value="DnaJ_domain"/>
</dbReference>
<dbReference type="PROSITE" id="PS50088">
    <property type="entry name" value="ANK_REPEAT"/>
    <property type="match status" value="2"/>
</dbReference>
<protein>
    <recommendedName>
        <fullName evidence="5">J domain-containing protein</fullName>
    </recommendedName>
</protein>
<dbReference type="InterPro" id="IPR036869">
    <property type="entry name" value="J_dom_sf"/>
</dbReference>
<dbReference type="Pfam" id="PF00226">
    <property type="entry name" value="DnaJ"/>
    <property type="match status" value="1"/>
</dbReference>
<feature type="region of interest" description="Disordered" evidence="4">
    <location>
        <begin position="428"/>
        <end position="465"/>
    </location>
</feature>
<dbReference type="CDD" id="cd06257">
    <property type="entry name" value="DnaJ"/>
    <property type="match status" value="1"/>
</dbReference>
<feature type="repeat" description="ANK" evidence="3">
    <location>
        <begin position="298"/>
        <end position="331"/>
    </location>
</feature>
<evidence type="ECO:0000313" key="6">
    <source>
        <dbReference type="EMBL" id="GJJ14365.1"/>
    </source>
</evidence>
<evidence type="ECO:0000313" key="7">
    <source>
        <dbReference type="Proteomes" id="UP001050691"/>
    </source>
</evidence>
<dbReference type="PANTHER" id="PTHR24126">
    <property type="entry name" value="ANKYRIN REPEAT, PH AND SEC7 DOMAIN CONTAINING PROTEIN SECG-RELATED"/>
    <property type="match status" value="1"/>
</dbReference>
<dbReference type="PROSITE" id="PS50076">
    <property type="entry name" value="DNAJ_2"/>
    <property type="match status" value="1"/>
</dbReference>
<evidence type="ECO:0000259" key="5">
    <source>
        <dbReference type="PROSITE" id="PS50076"/>
    </source>
</evidence>
<dbReference type="Pfam" id="PF12796">
    <property type="entry name" value="Ank_2"/>
    <property type="match status" value="1"/>
</dbReference>
<gene>
    <name evidence="6" type="ORF">Clacol_008629</name>
</gene>
<name>A0AAV5AR62_9AGAM</name>
<accession>A0AAV5AR62</accession>
<dbReference type="Gene3D" id="1.10.287.110">
    <property type="entry name" value="DnaJ domain"/>
    <property type="match status" value="1"/>
</dbReference>
<evidence type="ECO:0000256" key="2">
    <source>
        <dbReference type="ARBA" id="ARBA00023043"/>
    </source>
</evidence>